<accession>A0A1E5WKM2</accession>
<protein>
    <submittedName>
        <fullName evidence="1">Uncharacterized protein</fullName>
    </submittedName>
</protein>
<dbReference type="EMBL" id="LWDX02003710">
    <property type="protein sequence ID" value="OEL37919.1"/>
    <property type="molecule type" value="Genomic_DNA"/>
</dbReference>
<sequence>LTYEERERCEEQEMAACLEAAKEACIRFAKGKCIAPFRDARVAADSLLENTDFDVWSASSDKASSTSLAVLNNQHSFSPGPGATSYKGSELLDSLSYKDKDNSA</sequence>
<keyword evidence="2" id="KW-1185">Reference proteome</keyword>
<organism evidence="1 2">
    <name type="scientific">Dichanthelium oligosanthes</name>
    <dbReference type="NCBI Taxonomy" id="888268"/>
    <lineage>
        <taxon>Eukaryota</taxon>
        <taxon>Viridiplantae</taxon>
        <taxon>Streptophyta</taxon>
        <taxon>Embryophyta</taxon>
        <taxon>Tracheophyta</taxon>
        <taxon>Spermatophyta</taxon>
        <taxon>Magnoliopsida</taxon>
        <taxon>Liliopsida</taxon>
        <taxon>Poales</taxon>
        <taxon>Poaceae</taxon>
        <taxon>PACMAD clade</taxon>
        <taxon>Panicoideae</taxon>
        <taxon>Panicodae</taxon>
        <taxon>Paniceae</taxon>
        <taxon>Dichantheliinae</taxon>
        <taxon>Dichanthelium</taxon>
    </lineage>
</organism>
<dbReference type="Proteomes" id="UP000095767">
    <property type="component" value="Unassembled WGS sequence"/>
</dbReference>
<dbReference type="AlphaFoldDB" id="A0A1E5WKM2"/>
<evidence type="ECO:0000313" key="2">
    <source>
        <dbReference type="Proteomes" id="UP000095767"/>
    </source>
</evidence>
<gene>
    <name evidence="1" type="ORF">BAE44_0001061</name>
</gene>
<dbReference type="PANTHER" id="PTHR36773">
    <property type="entry name" value="EXPRESSED PROTEIN"/>
    <property type="match status" value="1"/>
</dbReference>
<proteinExistence type="predicted"/>
<dbReference type="STRING" id="888268.A0A1E5WKM2"/>
<dbReference type="GO" id="GO:0009536">
    <property type="term" value="C:plastid"/>
    <property type="evidence" value="ECO:0007669"/>
    <property type="project" value="TreeGrafter"/>
</dbReference>
<reference evidence="1 2" key="1">
    <citation type="submission" date="2016-09" db="EMBL/GenBank/DDBJ databases">
        <title>The draft genome of Dichanthelium oligosanthes: A C3 panicoid grass species.</title>
        <authorList>
            <person name="Studer A.J."/>
            <person name="Schnable J.C."/>
            <person name="Brutnell T.P."/>
        </authorList>
    </citation>
    <scope>NUCLEOTIDE SEQUENCE [LARGE SCALE GENOMIC DNA]</scope>
    <source>
        <strain evidence="2">cv. Kellogg 1175</strain>
        <tissue evidence="1">Leaf</tissue>
    </source>
</reference>
<dbReference type="OrthoDB" id="1928518at2759"/>
<dbReference type="PANTHER" id="PTHR36773:SF1">
    <property type="entry name" value="EXPRESSED PROTEIN"/>
    <property type="match status" value="1"/>
</dbReference>
<comment type="caution">
    <text evidence="1">The sequence shown here is derived from an EMBL/GenBank/DDBJ whole genome shotgun (WGS) entry which is preliminary data.</text>
</comment>
<name>A0A1E5WKM2_9POAL</name>
<evidence type="ECO:0000313" key="1">
    <source>
        <dbReference type="EMBL" id="OEL37919.1"/>
    </source>
</evidence>
<feature type="non-terminal residue" evidence="1">
    <location>
        <position position="1"/>
    </location>
</feature>